<sequence>MKVLEIDKIDSELMPDSIEIYAQIFKDKNKLDLQTFVKDIEQKYPDTLFCELLYSSPFARNANVALSESYWQYRLYLDTFEECAKTTLKLEDIVVCADFKRLYFKSIKFQKEVVFVASHVLNFQNAPNIIRFMREISYEKYVLWNSFYIDELASLTFVPRIEYQNIIVSPRTWNLTLHSLKLLKENFNFKNDFMTQFKAWQRIWNVPRIINLVQIDNKILLDLSIDLHVHEIMKDLVRYNKVILQENLGVNFSEQSLDNLIFNEEVILPFKANKEKTPSLKLIEKCISKNYPKIFYPGSEWLYCKIYVNNMREEELISNYLSEFINEIKNEIKIESWFFIRYQDPKKHIRFRVLLKDKSQYAILLNKLNFVFTFLHKKGIKTRHV</sequence>
<gene>
    <name evidence="3" type="ORF">GCL57_11425</name>
</gene>
<evidence type="ECO:0000259" key="1">
    <source>
        <dbReference type="Pfam" id="PF04738"/>
    </source>
</evidence>
<evidence type="ECO:0000313" key="3">
    <source>
        <dbReference type="EMBL" id="KAB8029142.1"/>
    </source>
</evidence>
<evidence type="ECO:0008006" key="5">
    <source>
        <dbReference type="Google" id="ProtNLM"/>
    </source>
</evidence>
<proteinExistence type="predicted"/>
<dbReference type="Pfam" id="PF14028">
    <property type="entry name" value="Lant_dehydr_C"/>
    <property type="match status" value="1"/>
</dbReference>
<dbReference type="NCBIfam" id="TIGR03891">
    <property type="entry name" value="thiopep_ocin"/>
    <property type="match status" value="1"/>
</dbReference>
<dbReference type="AlphaFoldDB" id="A0A833JBE1"/>
<comment type="caution">
    <text evidence="3">The sequence shown here is derived from an EMBL/GenBank/DDBJ whole genome shotgun (WGS) entry which is preliminary data.</text>
</comment>
<accession>A0A833JBE1</accession>
<organism evidence="3 4">
    <name type="scientific">Fluviispira multicolorata</name>
    <dbReference type="NCBI Taxonomy" id="2654512"/>
    <lineage>
        <taxon>Bacteria</taxon>
        <taxon>Pseudomonadati</taxon>
        <taxon>Bdellovibrionota</taxon>
        <taxon>Oligoflexia</taxon>
        <taxon>Silvanigrellales</taxon>
        <taxon>Silvanigrellaceae</taxon>
        <taxon>Fluviispira</taxon>
    </lineage>
</organism>
<feature type="domain" description="Thiopeptide-type bacteriocin biosynthesis" evidence="2">
    <location>
        <begin position="301"/>
        <end position="373"/>
    </location>
</feature>
<dbReference type="InterPro" id="IPR006827">
    <property type="entry name" value="Lant_deHydtase_N"/>
</dbReference>
<name>A0A833JBE1_9BACT</name>
<dbReference type="Pfam" id="PF04738">
    <property type="entry name" value="Lant_dehydr_N"/>
    <property type="match status" value="1"/>
</dbReference>
<evidence type="ECO:0000259" key="2">
    <source>
        <dbReference type="Pfam" id="PF14028"/>
    </source>
</evidence>
<feature type="domain" description="Lantibiotic dehydratase N-terminal" evidence="1">
    <location>
        <begin position="27"/>
        <end position="230"/>
    </location>
</feature>
<dbReference type="Proteomes" id="UP000442694">
    <property type="component" value="Unassembled WGS sequence"/>
</dbReference>
<evidence type="ECO:0000313" key="4">
    <source>
        <dbReference type="Proteomes" id="UP000442694"/>
    </source>
</evidence>
<keyword evidence="4" id="KW-1185">Reference proteome</keyword>
<dbReference type="InterPro" id="IPR023809">
    <property type="entry name" value="Thiopep_bacteriocin_synth_dom"/>
</dbReference>
<dbReference type="RefSeq" id="WP_152213483.1">
    <property type="nucleotide sequence ID" value="NZ_WFLN01000008.1"/>
</dbReference>
<protein>
    <recommendedName>
        <fullName evidence="5">Thiopeptide-type bacteriocin biosynthesis domain-containing protein</fullName>
    </recommendedName>
</protein>
<dbReference type="EMBL" id="WFLN01000008">
    <property type="protein sequence ID" value="KAB8029142.1"/>
    <property type="molecule type" value="Genomic_DNA"/>
</dbReference>
<reference evidence="3 4" key="1">
    <citation type="submission" date="2019-10" db="EMBL/GenBank/DDBJ databases">
        <title>New genus of Silvanigrellaceae.</title>
        <authorList>
            <person name="Pitt A."/>
            <person name="Hahn M.W."/>
        </authorList>
    </citation>
    <scope>NUCLEOTIDE SEQUENCE [LARGE SCALE GENOMIC DNA]</scope>
    <source>
        <strain evidence="3 4">33A1-SZDP</strain>
    </source>
</reference>